<dbReference type="AlphaFoldDB" id="A0A1Q9CZH9"/>
<dbReference type="OrthoDB" id="434203at2759"/>
<evidence type="ECO:0000313" key="3">
    <source>
        <dbReference type="Proteomes" id="UP000186817"/>
    </source>
</evidence>
<comment type="caution">
    <text evidence="2">The sequence shown here is derived from an EMBL/GenBank/DDBJ whole genome shotgun (WGS) entry which is preliminary data.</text>
</comment>
<name>A0A1Q9CZH9_SYMMI</name>
<dbReference type="Proteomes" id="UP000186817">
    <property type="component" value="Unassembled WGS sequence"/>
</dbReference>
<accession>A0A1Q9CZH9</accession>
<keyword evidence="1" id="KW-1133">Transmembrane helix</keyword>
<reference evidence="2 3" key="1">
    <citation type="submission" date="2016-02" db="EMBL/GenBank/DDBJ databases">
        <title>Genome analysis of coral dinoflagellate symbionts highlights evolutionary adaptations to a symbiotic lifestyle.</title>
        <authorList>
            <person name="Aranda M."/>
            <person name="Li Y."/>
            <person name="Liew Y.J."/>
            <person name="Baumgarten S."/>
            <person name="Simakov O."/>
            <person name="Wilson M."/>
            <person name="Piel J."/>
            <person name="Ashoor H."/>
            <person name="Bougouffa S."/>
            <person name="Bajic V.B."/>
            <person name="Ryu T."/>
            <person name="Ravasi T."/>
            <person name="Bayer T."/>
            <person name="Micklem G."/>
            <person name="Kim H."/>
            <person name="Bhak J."/>
            <person name="Lajeunesse T.C."/>
            <person name="Voolstra C.R."/>
        </authorList>
    </citation>
    <scope>NUCLEOTIDE SEQUENCE [LARGE SCALE GENOMIC DNA]</scope>
    <source>
        <strain evidence="2 3">CCMP2467</strain>
    </source>
</reference>
<protein>
    <submittedName>
        <fullName evidence="2">Uncharacterized protein</fullName>
    </submittedName>
</protein>
<keyword evidence="1" id="KW-0812">Transmembrane</keyword>
<evidence type="ECO:0000313" key="2">
    <source>
        <dbReference type="EMBL" id="OLP88322.1"/>
    </source>
</evidence>
<feature type="transmembrane region" description="Helical" evidence="1">
    <location>
        <begin position="124"/>
        <end position="144"/>
    </location>
</feature>
<sequence>MPKVQATDYGWHAAGKCWRDEGLLGGVSEDVAEEQYVPLAVPRQSPGRPSGARKMPAGALSQPVAAVLVHGDRGRGCCSERSVTLKEALFLVDNDPCRPAVFAAMEDKSRTLLVHRKRLTRSRACVFVNAVLFLPLLIDMLMAASDWEDWLFHGNLAYQVIFAIAAGHYANMLWEDLDSFGNFITGYCRLPLRSNCEKSATLLVLWIRNATCLSIFLMGAMLELPGLGLATLLWEAPLYLTLYREAWTCANELSYWLLDERPLWQFWRPMLLLLLAVRVPLTVLLVTTSVSVELAGDEQTPEPSIRAFYHVATVVLILENFLFMDMLVREYQADRRLAVKMRELGWPHGMSEKPRVSVSSDVDVVEAEPPPGQGRKPSIARLFSFKGQKSGIASDEAQDDQTEQGHRVNFPVCQIGELPSVPKEQDISGMNSICVQSAPRSLQSQA</sequence>
<proteinExistence type="predicted"/>
<keyword evidence="1" id="KW-0472">Membrane</keyword>
<organism evidence="2 3">
    <name type="scientific">Symbiodinium microadriaticum</name>
    <name type="common">Dinoflagellate</name>
    <name type="synonym">Zooxanthella microadriatica</name>
    <dbReference type="NCBI Taxonomy" id="2951"/>
    <lineage>
        <taxon>Eukaryota</taxon>
        <taxon>Sar</taxon>
        <taxon>Alveolata</taxon>
        <taxon>Dinophyceae</taxon>
        <taxon>Suessiales</taxon>
        <taxon>Symbiodiniaceae</taxon>
        <taxon>Symbiodinium</taxon>
    </lineage>
</organism>
<gene>
    <name evidence="2" type="ORF">AK812_SmicGene30374</name>
</gene>
<feature type="transmembrane region" description="Helical" evidence="1">
    <location>
        <begin position="307"/>
        <end position="328"/>
    </location>
</feature>
<evidence type="ECO:0000256" key="1">
    <source>
        <dbReference type="SAM" id="Phobius"/>
    </source>
</evidence>
<keyword evidence="3" id="KW-1185">Reference proteome</keyword>
<feature type="transmembrane region" description="Helical" evidence="1">
    <location>
        <begin position="270"/>
        <end position="287"/>
    </location>
</feature>
<dbReference type="EMBL" id="LSRX01000820">
    <property type="protein sequence ID" value="OLP88322.1"/>
    <property type="molecule type" value="Genomic_DNA"/>
</dbReference>